<evidence type="ECO:0000256" key="4">
    <source>
        <dbReference type="ARBA" id="ARBA00022475"/>
    </source>
</evidence>
<reference evidence="17" key="1">
    <citation type="submission" date="2025-08" db="UniProtKB">
        <authorList>
            <consortium name="RefSeq"/>
        </authorList>
    </citation>
    <scope>IDENTIFICATION</scope>
    <source>
        <tissue evidence="17">Muscle</tissue>
    </source>
</reference>
<keyword evidence="7 13" id="KW-0732">Signal</keyword>
<dbReference type="InterPro" id="IPR057318">
    <property type="entry name" value="RENR_N"/>
</dbReference>
<dbReference type="Proteomes" id="UP000694941">
    <property type="component" value="Unplaced"/>
</dbReference>
<keyword evidence="5" id="KW-0165">Cleavage on pair of basic residues</keyword>
<dbReference type="RefSeq" id="XP_013774127.1">
    <property type="nucleotide sequence ID" value="XM_013918673.2"/>
</dbReference>
<evidence type="ECO:0000256" key="6">
    <source>
        <dbReference type="ARBA" id="ARBA00022692"/>
    </source>
</evidence>
<evidence type="ECO:0000259" key="15">
    <source>
        <dbReference type="Pfam" id="PF25294"/>
    </source>
</evidence>
<evidence type="ECO:0000256" key="2">
    <source>
        <dbReference type="ARBA" id="ARBA00004251"/>
    </source>
</evidence>
<evidence type="ECO:0000313" key="16">
    <source>
        <dbReference type="Proteomes" id="UP000694941"/>
    </source>
</evidence>
<dbReference type="Pfam" id="PF25294">
    <property type="entry name" value="RENR_N"/>
    <property type="match status" value="1"/>
</dbReference>
<feature type="chain" id="PRO_5047275772" evidence="13">
    <location>
        <begin position="29"/>
        <end position="366"/>
    </location>
</feature>
<comment type="subcellular location">
    <subcellularLocation>
        <location evidence="2">Cell membrane</location>
        <topology evidence="2">Single-pass type I membrane protein</topology>
    </subcellularLocation>
    <subcellularLocation>
        <location evidence="1">Endoplasmic reticulum membrane</location>
        <topology evidence="1">Single-pass type I membrane protein</topology>
    </subcellularLocation>
    <subcellularLocation>
        <location evidence="3">Vesicle</location>
    </subcellularLocation>
</comment>
<name>A0ABM1B3L5_LIMPO</name>
<feature type="signal peptide" evidence="13">
    <location>
        <begin position="1"/>
        <end position="28"/>
    </location>
</feature>
<proteinExistence type="predicted"/>
<keyword evidence="11" id="KW-0675">Receptor</keyword>
<dbReference type="InterPro" id="IPR012493">
    <property type="entry name" value="Renin_rcpt"/>
</dbReference>
<keyword evidence="9 12" id="KW-1133">Transmembrane helix</keyword>
<evidence type="ECO:0000259" key="14">
    <source>
        <dbReference type="Pfam" id="PF07850"/>
    </source>
</evidence>
<evidence type="ECO:0000313" key="17">
    <source>
        <dbReference type="RefSeq" id="XP_013774127.1"/>
    </source>
</evidence>
<feature type="transmembrane region" description="Helical" evidence="12">
    <location>
        <begin position="319"/>
        <end position="345"/>
    </location>
</feature>
<dbReference type="PANTHER" id="PTHR13351:SF1">
    <property type="entry name" value="RENIN RECEPTOR"/>
    <property type="match status" value="1"/>
</dbReference>
<evidence type="ECO:0000256" key="1">
    <source>
        <dbReference type="ARBA" id="ARBA00004115"/>
    </source>
</evidence>
<evidence type="ECO:0000256" key="8">
    <source>
        <dbReference type="ARBA" id="ARBA00022824"/>
    </source>
</evidence>
<evidence type="ECO:0000256" key="3">
    <source>
        <dbReference type="ARBA" id="ARBA00004373"/>
    </source>
</evidence>
<evidence type="ECO:0000256" key="12">
    <source>
        <dbReference type="SAM" id="Phobius"/>
    </source>
</evidence>
<keyword evidence="8" id="KW-0256">Endoplasmic reticulum</keyword>
<protein>
    <submittedName>
        <fullName evidence="17">Renin receptor-like</fullName>
    </submittedName>
</protein>
<feature type="domain" description="Renin receptor N-terminal" evidence="15">
    <location>
        <begin position="30"/>
        <end position="281"/>
    </location>
</feature>
<organism evidence="16 17">
    <name type="scientific">Limulus polyphemus</name>
    <name type="common">Atlantic horseshoe crab</name>
    <dbReference type="NCBI Taxonomy" id="6850"/>
    <lineage>
        <taxon>Eukaryota</taxon>
        <taxon>Metazoa</taxon>
        <taxon>Ecdysozoa</taxon>
        <taxon>Arthropoda</taxon>
        <taxon>Chelicerata</taxon>
        <taxon>Merostomata</taxon>
        <taxon>Xiphosura</taxon>
        <taxon>Limulidae</taxon>
        <taxon>Limulus</taxon>
    </lineage>
</organism>
<dbReference type="Pfam" id="PF07850">
    <property type="entry name" value="Renin_r"/>
    <property type="match status" value="1"/>
</dbReference>
<evidence type="ECO:0000256" key="11">
    <source>
        <dbReference type="ARBA" id="ARBA00023170"/>
    </source>
</evidence>
<keyword evidence="16" id="KW-1185">Reference proteome</keyword>
<dbReference type="PANTHER" id="PTHR13351">
    <property type="entry name" value="RENIN RECEPTOR"/>
    <property type="match status" value="1"/>
</dbReference>
<evidence type="ECO:0000256" key="9">
    <source>
        <dbReference type="ARBA" id="ARBA00022989"/>
    </source>
</evidence>
<sequence>MMIWNFRVLRVHLLFISISGLFVPGVWTVEEVYIAHTPNSVKFTTTEILHSSNLADVFSALLGYTISEPVKWSSLSPVNPLHLPEAVVVLKISGFENTLDLNLNGVHFPLENVGDVDSQYDVLSLRTQGRFSRKTPVLLEADTGDELYAARSEYPVILKSVPATSQKRHQMALADIELGRTVKEGTFNHSMPGETLFLTELATVKAILSALKDHKSLVRDGVPDIIWLKLNGIGKLVGHYGTDSYQVSEALRLLRQVISEAVNILRDIYDGQVVVTVVTVSDDPTPLFRVSRHLLEESTVEETNSTDKLNLAYQYDPEFSVVFIIILFVVILFTLSVLGISVFMWNMDPGRDSIIYRMTSQRMKKD</sequence>
<dbReference type="GeneID" id="106459089"/>
<accession>A0ABM1B3L5</accession>
<keyword evidence="6 12" id="KW-0812">Transmembrane</keyword>
<evidence type="ECO:0000256" key="5">
    <source>
        <dbReference type="ARBA" id="ARBA00022685"/>
    </source>
</evidence>
<keyword evidence="4" id="KW-1003">Cell membrane</keyword>
<evidence type="ECO:0000256" key="13">
    <source>
        <dbReference type="SAM" id="SignalP"/>
    </source>
</evidence>
<evidence type="ECO:0000256" key="7">
    <source>
        <dbReference type="ARBA" id="ARBA00022729"/>
    </source>
</evidence>
<dbReference type="InterPro" id="IPR056780">
    <property type="entry name" value="Renin_r_C"/>
</dbReference>
<gene>
    <name evidence="17" type="primary">LOC106459089</name>
</gene>
<evidence type="ECO:0000256" key="10">
    <source>
        <dbReference type="ARBA" id="ARBA00023136"/>
    </source>
</evidence>
<keyword evidence="10 12" id="KW-0472">Membrane</keyword>
<feature type="domain" description="Renin receptor-like C-terminal transmembrane spanning segment" evidence="14">
    <location>
        <begin position="290"/>
        <end position="366"/>
    </location>
</feature>